<dbReference type="Proteomes" id="UP001324380">
    <property type="component" value="Chromosome"/>
</dbReference>
<name>A0ABZ0TJY9_9SPHI</name>
<gene>
    <name evidence="1" type="ORF">SNE25_22170</name>
</gene>
<dbReference type="RefSeq" id="WP_321561195.1">
    <property type="nucleotide sequence ID" value="NZ_CP139558.1"/>
</dbReference>
<evidence type="ECO:0000313" key="2">
    <source>
        <dbReference type="Proteomes" id="UP001324380"/>
    </source>
</evidence>
<accession>A0ABZ0TJY9</accession>
<evidence type="ECO:0000313" key="1">
    <source>
        <dbReference type="EMBL" id="WPU92029.1"/>
    </source>
</evidence>
<proteinExistence type="predicted"/>
<dbReference type="Pfam" id="PF13289">
    <property type="entry name" value="SIR2_2"/>
    <property type="match status" value="1"/>
</dbReference>
<sequence length="294" mass="34530">MKRPFLLVGNGVNNVLQDYKWQNLIDNLIDHIGAKGLFNTPNKPFPLLYEEIFVEAIKNRDYTELALKEFISAEVLRLNPSKIHHEILTLKPLHLLTTNYDFTFEKALDPGFKEPKNEGAVKETVYNIFRHHKTGDINLWHIHGSANNPSSLTLGYEHYSGYLQQMRNYIVTGTGTSYKQRFESLIRRLSRPLKENLSWLDFFFTEDVHIIGLTLDFIEIHLWWIFTFRQRAILTKKINIRNKIVYYYPTDLETSIRNKLDLMKSMGIKTQPIPSDTANKAIFYTRVVDHIRNQ</sequence>
<dbReference type="EMBL" id="CP139558">
    <property type="protein sequence ID" value="WPU92029.1"/>
    <property type="molecule type" value="Genomic_DNA"/>
</dbReference>
<protein>
    <submittedName>
        <fullName evidence="1">SIR2 family protein</fullName>
    </submittedName>
</protein>
<organism evidence="1 2">
    <name type="scientific">Mucilaginibacter sabulilitoris</name>
    <dbReference type="NCBI Taxonomy" id="1173583"/>
    <lineage>
        <taxon>Bacteria</taxon>
        <taxon>Pseudomonadati</taxon>
        <taxon>Bacteroidota</taxon>
        <taxon>Sphingobacteriia</taxon>
        <taxon>Sphingobacteriales</taxon>
        <taxon>Sphingobacteriaceae</taxon>
        <taxon>Mucilaginibacter</taxon>
    </lineage>
</organism>
<reference evidence="1 2" key="1">
    <citation type="submission" date="2023-11" db="EMBL/GenBank/DDBJ databases">
        <title>Analysis of the Genomes of Mucilaginibacter gossypii cycad 4 and M. sabulilitoris SNA2: microbes with the potential for plant growth promotion.</title>
        <authorList>
            <person name="Hirsch A.M."/>
            <person name="Humm E."/>
            <person name="Rubbi M."/>
            <person name="Del Vecchio G."/>
            <person name="Ha S.M."/>
            <person name="Pellegrini M."/>
            <person name="Gunsalus R.P."/>
        </authorList>
    </citation>
    <scope>NUCLEOTIDE SEQUENCE [LARGE SCALE GENOMIC DNA]</scope>
    <source>
        <strain evidence="1 2">SNA2</strain>
    </source>
</reference>
<keyword evidence="2" id="KW-1185">Reference proteome</keyword>